<reference evidence="2" key="2">
    <citation type="submission" date="2022-01" db="EMBL/GenBank/DDBJ databases">
        <authorList>
            <person name="Yamashiro T."/>
            <person name="Shiraishi A."/>
            <person name="Satake H."/>
            <person name="Nakayama K."/>
        </authorList>
    </citation>
    <scope>NUCLEOTIDE SEQUENCE</scope>
</reference>
<gene>
    <name evidence="2" type="ORF">Tco_0978982</name>
</gene>
<dbReference type="Proteomes" id="UP001151760">
    <property type="component" value="Unassembled WGS sequence"/>
</dbReference>
<evidence type="ECO:0000313" key="2">
    <source>
        <dbReference type="EMBL" id="GJT52825.1"/>
    </source>
</evidence>
<feature type="compositionally biased region" description="Basic and acidic residues" evidence="1">
    <location>
        <begin position="351"/>
        <end position="366"/>
    </location>
</feature>
<name>A0ABQ5EPG4_9ASTR</name>
<proteinExistence type="predicted"/>
<sequence length="855" mass="96916">MVNDDVCTLKKMGHSKTAPIQLSIDSTIQETYNMKDKLTQEFQSTDYIFTTQTRSGVLHSVELVVLTRDGGSGIMHVGAGEDLYRYPHPEYGLHSRERIMEQENLQQAALDEALVPIVDQVKIGSCNMRIEPLKTQKEPTYQPYLEYSLKQYRTTILSSLLELFREILRITPRVPNQEFVEPPPHDAIVSFVKQLSYKGALELVSEIYTDHMYQPWRTFLPIINRLTADRPVLRDKNISEVCNKERTTPELWNCPVRDSMMNDEIRSSGKGLMGKKKPDTGVQQGEKKKATTPRKKSSIIADDNIIPDPDEALKLDTTESEETEDDEVQPFIQRSSTSGSDDDIEDVSSDDEIKVDENKADAEVTKEQAGIELAKEESPVNDQDGIKQAEGELAKVQVPDLAVPNPSSSLTLSSSEYGNQFINENLDVSINDILKDITEIQIQSMVYVPIHQEDLVVQRTPLVDTVISMVTENSTPTPTPPPTEAQVTTVSEPDPSLIVLQRLLELEKKVEVLSKVDHAEAIEESVQAKPSKTDKTVDADETIQEAAMDTEEPVQDNVVNAKEQPQDDAAPKQDNSIWFKQDVVLVNAEKDPLTFDDLIGSTIDFTKFAKNRLKKDKITKSDLEDQLDWANPEGDKCPYDMSKPLPLKGPPGHLTILVDFFFNNDLEYLKTGNKERKYAASLTKIKAAMYELKATSRHEVYSRMKILSVIRITVAKQFEYGYLSEIVVRRAYQKEYTFKEANFSRLHSNYIEDMFLLYVQNKFYNLTGDEIVDLVTALRTFTRGIVIQRRVEDVQLGVESYQKNLNITRPQTTCDGISDGTLKSVHDNLNEMLQNFVLGYNHGIPKRAWTEKDQK</sequence>
<evidence type="ECO:0000313" key="3">
    <source>
        <dbReference type="Proteomes" id="UP001151760"/>
    </source>
</evidence>
<feature type="region of interest" description="Disordered" evidence="1">
    <location>
        <begin position="254"/>
        <end position="366"/>
    </location>
</feature>
<keyword evidence="3" id="KW-1185">Reference proteome</keyword>
<feature type="compositionally biased region" description="Acidic residues" evidence="1">
    <location>
        <begin position="340"/>
        <end position="350"/>
    </location>
</feature>
<organism evidence="2 3">
    <name type="scientific">Tanacetum coccineum</name>
    <dbReference type="NCBI Taxonomy" id="301880"/>
    <lineage>
        <taxon>Eukaryota</taxon>
        <taxon>Viridiplantae</taxon>
        <taxon>Streptophyta</taxon>
        <taxon>Embryophyta</taxon>
        <taxon>Tracheophyta</taxon>
        <taxon>Spermatophyta</taxon>
        <taxon>Magnoliopsida</taxon>
        <taxon>eudicotyledons</taxon>
        <taxon>Gunneridae</taxon>
        <taxon>Pentapetalae</taxon>
        <taxon>asterids</taxon>
        <taxon>campanulids</taxon>
        <taxon>Asterales</taxon>
        <taxon>Asteraceae</taxon>
        <taxon>Asteroideae</taxon>
        <taxon>Anthemideae</taxon>
        <taxon>Anthemidinae</taxon>
        <taxon>Tanacetum</taxon>
    </lineage>
</organism>
<feature type="region of interest" description="Disordered" evidence="1">
    <location>
        <begin position="471"/>
        <end position="491"/>
    </location>
</feature>
<protein>
    <submittedName>
        <fullName evidence="2">Uncharacterized protein</fullName>
    </submittedName>
</protein>
<feature type="compositionally biased region" description="Acidic residues" evidence="1">
    <location>
        <begin position="318"/>
        <end position="328"/>
    </location>
</feature>
<dbReference type="EMBL" id="BQNB010016531">
    <property type="protein sequence ID" value="GJT52825.1"/>
    <property type="molecule type" value="Genomic_DNA"/>
</dbReference>
<evidence type="ECO:0000256" key="1">
    <source>
        <dbReference type="SAM" id="MobiDB-lite"/>
    </source>
</evidence>
<reference evidence="2" key="1">
    <citation type="journal article" date="2022" name="Int. J. Mol. Sci.">
        <title>Draft Genome of Tanacetum Coccineum: Genomic Comparison of Closely Related Tanacetum-Family Plants.</title>
        <authorList>
            <person name="Yamashiro T."/>
            <person name="Shiraishi A."/>
            <person name="Nakayama K."/>
            <person name="Satake H."/>
        </authorList>
    </citation>
    <scope>NUCLEOTIDE SEQUENCE</scope>
</reference>
<accession>A0ABQ5EPG4</accession>
<comment type="caution">
    <text evidence="2">The sequence shown here is derived from an EMBL/GenBank/DDBJ whole genome shotgun (WGS) entry which is preliminary data.</text>
</comment>